<keyword evidence="4" id="KW-0812">Transmembrane</keyword>
<evidence type="ECO:0000313" key="10">
    <source>
        <dbReference type="EMBL" id="VWC47631.1"/>
    </source>
</evidence>
<keyword evidence="3" id="KW-1134">Transmembrane beta strand</keyword>
<keyword evidence="7" id="KW-0998">Cell outer membrane</keyword>
<dbReference type="SUPFAM" id="SSF56935">
    <property type="entry name" value="Porins"/>
    <property type="match status" value="1"/>
</dbReference>
<sequence>MYGRKVKLSAICPMLILVAGLGVAKPACAVNGTFLTGNGTRADGMGGAAVAFPQDTTAAADNPAGMAYVGNQFDVYAGLIVASFKSTFGSPDNKFFSSENIPIGGGGINFALSPRWTFGVSVYGVGLGDNYHAPVAPGLGNAGASLVQLNAAPTVTYRILPNLSVGASLIVGIQQFRANGLFTVSPEGSLAAMPSHGTQYAGGIGGAVGILWKPSPFFSVGASYYSRMAFGKMPGYESDLLAATGKSLDGPPSYRVGIAVHPIAPMTVAVDYLRIQWGSTPPFNDSSTFNWHNQNVVRVGLAYDVNHALTLRTGFSLASSTIDSDHTAVNFYTAGITTKVMTAGFTYAIDKNNQVSMSYEHELPRTITGTGPSTGSNLHLNFQMVTLGLTHTF</sequence>
<dbReference type="InterPro" id="IPR005017">
    <property type="entry name" value="OMPP1/FadL/TodX"/>
</dbReference>
<dbReference type="Pfam" id="PF03349">
    <property type="entry name" value="Toluene_X"/>
    <property type="match status" value="1"/>
</dbReference>
<keyword evidence="11" id="KW-1185">Reference proteome</keyword>
<organism evidence="9 12">
    <name type="scientific">Burkholderia aenigmatica</name>
    <dbReference type="NCBI Taxonomy" id="2015348"/>
    <lineage>
        <taxon>Bacteria</taxon>
        <taxon>Pseudomonadati</taxon>
        <taxon>Pseudomonadota</taxon>
        <taxon>Betaproteobacteria</taxon>
        <taxon>Burkholderiales</taxon>
        <taxon>Burkholderiaceae</taxon>
        <taxon>Burkholderia</taxon>
        <taxon>Burkholderia cepacia complex</taxon>
    </lineage>
</organism>
<evidence type="ECO:0000256" key="2">
    <source>
        <dbReference type="ARBA" id="ARBA00008163"/>
    </source>
</evidence>
<protein>
    <recommendedName>
        <fullName evidence="13">Hydrocarbon degradation protein</fullName>
    </recommendedName>
</protein>
<dbReference type="Gene3D" id="2.40.160.60">
    <property type="entry name" value="Outer membrane protein transport protein (OMPP1/FadL/TodX)"/>
    <property type="match status" value="1"/>
</dbReference>
<evidence type="ECO:0008006" key="13">
    <source>
        <dbReference type="Google" id="ProtNLM"/>
    </source>
</evidence>
<evidence type="ECO:0000256" key="7">
    <source>
        <dbReference type="ARBA" id="ARBA00023237"/>
    </source>
</evidence>
<gene>
    <name evidence="10" type="ORF">BLA17378_00458</name>
    <name evidence="9" type="ORF">BLA3211_02873</name>
</gene>
<evidence type="ECO:0000256" key="8">
    <source>
        <dbReference type="SAM" id="SignalP"/>
    </source>
</evidence>
<dbReference type="PANTHER" id="PTHR35093:SF8">
    <property type="entry name" value="OUTER MEMBRANE PROTEIN NMB0088-RELATED"/>
    <property type="match status" value="1"/>
</dbReference>
<proteinExistence type="inferred from homology"/>
<dbReference type="AlphaFoldDB" id="A0A6J5IZF9"/>
<name>A0A6J5IZF9_9BURK</name>
<feature type="chain" id="PRO_5033056720" description="Hydrocarbon degradation protein" evidence="8">
    <location>
        <begin position="30"/>
        <end position="393"/>
    </location>
</feature>
<dbReference type="Proteomes" id="UP000494120">
    <property type="component" value="Unassembled WGS sequence"/>
</dbReference>
<dbReference type="EMBL" id="CABWIL020000009">
    <property type="protein sequence ID" value="CAB3964573.1"/>
    <property type="molecule type" value="Genomic_DNA"/>
</dbReference>
<keyword evidence="5 8" id="KW-0732">Signal</keyword>
<evidence type="ECO:0000313" key="11">
    <source>
        <dbReference type="Proteomes" id="UP000494120"/>
    </source>
</evidence>
<evidence type="ECO:0000256" key="6">
    <source>
        <dbReference type="ARBA" id="ARBA00023136"/>
    </source>
</evidence>
<evidence type="ECO:0000256" key="1">
    <source>
        <dbReference type="ARBA" id="ARBA00004571"/>
    </source>
</evidence>
<keyword evidence="6" id="KW-0472">Membrane</keyword>
<evidence type="ECO:0000313" key="9">
    <source>
        <dbReference type="EMBL" id="CAB3964573.1"/>
    </source>
</evidence>
<dbReference type="EMBL" id="CABVQG010000001">
    <property type="protein sequence ID" value="VWC47631.1"/>
    <property type="molecule type" value="Genomic_DNA"/>
</dbReference>
<evidence type="ECO:0000256" key="3">
    <source>
        <dbReference type="ARBA" id="ARBA00022452"/>
    </source>
</evidence>
<comment type="subcellular location">
    <subcellularLocation>
        <location evidence="1">Cell outer membrane</location>
        <topology evidence="1">Multi-pass membrane protein</topology>
    </subcellularLocation>
</comment>
<accession>A0A6J5IZF9</accession>
<evidence type="ECO:0000256" key="4">
    <source>
        <dbReference type="ARBA" id="ARBA00022692"/>
    </source>
</evidence>
<dbReference type="GO" id="GO:0015483">
    <property type="term" value="F:long-chain fatty acid transporting porin activity"/>
    <property type="evidence" value="ECO:0007669"/>
    <property type="project" value="TreeGrafter"/>
</dbReference>
<feature type="signal peptide" evidence="8">
    <location>
        <begin position="1"/>
        <end position="29"/>
    </location>
</feature>
<comment type="similarity">
    <text evidence="2">Belongs to the OmpP1/FadL family.</text>
</comment>
<evidence type="ECO:0000256" key="5">
    <source>
        <dbReference type="ARBA" id="ARBA00022729"/>
    </source>
</evidence>
<dbReference type="GO" id="GO:0009279">
    <property type="term" value="C:cell outer membrane"/>
    <property type="evidence" value="ECO:0007669"/>
    <property type="project" value="UniProtKB-SubCell"/>
</dbReference>
<dbReference type="PANTHER" id="PTHR35093">
    <property type="entry name" value="OUTER MEMBRANE PROTEIN NMB0088-RELATED"/>
    <property type="match status" value="1"/>
</dbReference>
<evidence type="ECO:0000313" key="12">
    <source>
        <dbReference type="Proteomes" id="UP000494301"/>
    </source>
</evidence>
<reference evidence="9 12" key="1">
    <citation type="submission" date="2020-04" db="EMBL/GenBank/DDBJ databases">
        <authorList>
            <person name="Depoorter E."/>
        </authorList>
    </citation>
    <scope>NUCLEOTIDE SEQUENCE [LARGE SCALE GENOMIC DNA]</scope>
    <source>
        <strain evidence="9 12">BCC0217</strain>
        <strain evidence="10 11">R-17378</strain>
    </source>
</reference>
<dbReference type="Proteomes" id="UP000494301">
    <property type="component" value="Unassembled WGS sequence"/>
</dbReference>